<evidence type="ECO:0000259" key="1">
    <source>
        <dbReference type="PROSITE" id="PS50883"/>
    </source>
</evidence>
<comment type="caution">
    <text evidence="2">The sequence shown here is derived from an EMBL/GenBank/DDBJ whole genome shotgun (WGS) entry which is preliminary data.</text>
</comment>
<keyword evidence="3" id="KW-1185">Reference proteome</keyword>
<dbReference type="EMBL" id="JAJQKU010000001">
    <property type="protein sequence ID" value="MCD9095665.1"/>
    <property type="molecule type" value="Genomic_DNA"/>
</dbReference>
<name>A0ABS8UAX0_9GAMM</name>
<dbReference type="PANTHER" id="PTHR33121">
    <property type="entry name" value="CYCLIC DI-GMP PHOSPHODIESTERASE PDEF"/>
    <property type="match status" value="1"/>
</dbReference>
<dbReference type="InterPro" id="IPR001633">
    <property type="entry name" value="EAL_dom"/>
</dbReference>
<dbReference type="RefSeq" id="WP_232134191.1">
    <property type="nucleotide sequence ID" value="NZ_CP089507.1"/>
</dbReference>
<protein>
    <submittedName>
        <fullName evidence="2">EAL domain-containing protein</fullName>
    </submittedName>
</protein>
<dbReference type="PANTHER" id="PTHR33121:SF15">
    <property type="entry name" value="BLUE LIGHT- AND TEMPERATURE-REGULATED ANTIREPRESSOR BLUF"/>
    <property type="match status" value="1"/>
</dbReference>
<dbReference type="Proteomes" id="UP001430360">
    <property type="component" value="Unassembled WGS sequence"/>
</dbReference>
<dbReference type="SMART" id="SM00052">
    <property type="entry name" value="EAL"/>
    <property type="match status" value="1"/>
</dbReference>
<dbReference type="Pfam" id="PF00563">
    <property type="entry name" value="EAL"/>
    <property type="match status" value="1"/>
</dbReference>
<dbReference type="SUPFAM" id="SSF141868">
    <property type="entry name" value="EAL domain-like"/>
    <property type="match status" value="1"/>
</dbReference>
<evidence type="ECO:0000313" key="3">
    <source>
        <dbReference type="Proteomes" id="UP001430360"/>
    </source>
</evidence>
<dbReference type="Gene3D" id="3.20.20.450">
    <property type="entry name" value="EAL domain"/>
    <property type="match status" value="1"/>
</dbReference>
<reference evidence="2" key="2">
    <citation type="journal article" date="2022" name="Syst. Appl. Microbiol.">
        <title>Physiological and genomic characterisation of Luteimonas fraxinea sp. nov., a bacterial species associated with trees tolerant to ash dieback.</title>
        <authorList>
            <person name="Ulrich K."/>
            <person name="Becker R."/>
            <person name="Behrendt U."/>
            <person name="Kube M."/>
            <person name="Schneck V."/>
            <person name="Ulrich A."/>
        </authorList>
    </citation>
    <scope>NUCLEOTIDE SEQUENCE</scope>
    <source>
        <strain evidence="2">A1P009</strain>
    </source>
</reference>
<evidence type="ECO:0000313" key="2">
    <source>
        <dbReference type="EMBL" id="MCD9095665.1"/>
    </source>
</evidence>
<organism evidence="2 3">
    <name type="scientific">Luteimonas fraxinea</name>
    <dbReference type="NCBI Taxonomy" id="2901869"/>
    <lineage>
        <taxon>Bacteria</taxon>
        <taxon>Pseudomonadati</taxon>
        <taxon>Pseudomonadota</taxon>
        <taxon>Gammaproteobacteria</taxon>
        <taxon>Lysobacterales</taxon>
        <taxon>Lysobacteraceae</taxon>
        <taxon>Luteimonas</taxon>
    </lineage>
</organism>
<reference evidence="2" key="1">
    <citation type="submission" date="2021-12" db="EMBL/GenBank/DDBJ databases">
        <authorList>
            <person name="Ulrich A."/>
        </authorList>
    </citation>
    <scope>NUCLEOTIDE SEQUENCE</scope>
    <source>
        <strain evidence="2">A1P009</strain>
    </source>
</reference>
<sequence>MYLEKFFGAAPSPHPCKACGSDDTLDFDVRMAFQPIVDARDRSIFGYEALVRTEDGGVAAEVIARVTPAQLYRFDQTCRVKAIETAARLGLQQRLSINFFPNAVYEPATCIRLTLTAAQMFGFPTDKLIFETAESEQVRDHEHLTRIFRDYRNRGFLTAIDDFGAGYAGLKLLADFQPDLLKLDIALIRGIDTDPVRTAIVRGVVQIADAIGCTLLAEGVETEAEYRRLRALGVPLFQGYLFGRPQLERLDTVPDPLWDQLERPLDA</sequence>
<dbReference type="InterPro" id="IPR035919">
    <property type="entry name" value="EAL_sf"/>
</dbReference>
<dbReference type="CDD" id="cd01948">
    <property type="entry name" value="EAL"/>
    <property type="match status" value="1"/>
</dbReference>
<dbReference type="PROSITE" id="PS50883">
    <property type="entry name" value="EAL"/>
    <property type="match status" value="1"/>
</dbReference>
<accession>A0ABS8UAX0</accession>
<proteinExistence type="predicted"/>
<gene>
    <name evidence="2" type="ORF">LTT95_01740</name>
</gene>
<feature type="domain" description="EAL" evidence="1">
    <location>
        <begin position="13"/>
        <end position="259"/>
    </location>
</feature>
<dbReference type="InterPro" id="IPR050706">
    <property type="entry name" value="Cyclic-di-GMP_PDE-like"/>
</dbReference>